<evidence type="ECO:0000313" key="1">
    <source>
        <dbReference type="EMBL" id="QHT77507.1"/>
    </source>
</evidence>
<dbReference type="EMBL" id="MN739918">
    <property type="protein sequence ID" value="QHT77507.1"/>
    <property type="molecule type" value="Genomic_DNA"/>
</dbReference>
<organism evidence="1">
    <name type="scientific">viral metagenome</name>
    <dbReference type="NCBI Taxonomy" id="1070528"/>
    <lineage>
        <taxon>unclassified sequences</taxon>
        <taxon>metagenomes</taxon>
        <taxon>organismal metagenomes</taxon>
    </lineage>
</organism>
<name>A0A6C0HAR7_9ZZZZ</name>
<accession>A0A6C0HAR7</accession>
<protein>
    <submittedName>
        <fullName evidence="1">Uncharacterized protein</fullName>
    </submittedName>
</protein>
<proteinExistence type="predicted"/>
<dbReference type="AlphaFoldDB" id="A0A6C0HAR7"/>
<reference evidence="1" key="1">
    <citation type="journal article" date="2020" name="Nature">
        <title>Giant virus diversity and host interactions through global metagenomics.</title>
        <authorList>
            <person name="Schulz F."/>
            <person name="Roux S."/>
            <person name="Paez-Espino D."/>
            <person name="Jungbluth S."/>
            <person name="Walsh D.A."/>
            <person name="Denef V.J."/>
            <person name="McMahon K.D."/>
            <person name="Konstantinidis K.T."/>
            <person name="Eloe-Fadrosh E.A."/>
            <person name="Kyrpides N.C."/>
            <person name="Woyke T."/>
        </authorList>
    </citation>
    <scope>NUCLEOTIDE SEQUENCE</scope>
    <source>
        <strain evidence="1">GVMAG-M-3300023179-86</strain>
    </source>
</reference>
<sequence length="51" mass="6299">MQEFVNFDWISYLNYYSELQKNGINTKVKAWNHWRLIGKKEGRIFFELNQT</sequence>